<accession>A0A1N6T715</accession>
<name>A0A1N6T715_9GAMM</name>
<dbReference type="Gene3D" id="3.90.1200.10">
    <property type="match status" value="1"/>
</dbReference>
<dbReference type="AlphaFoldDB" id="A0A1N6T715"/>
<gene>
    <name evidence="2" type="ORF">SAMN05421647_105161</name>
</gene>
<protein>
    <submittedName>
        <fullName evidence="2">Phosphotransferase enzyme family protein</fullName>
    </submittedName>
</protein>
<dbReference type="InterPro" id="IPR011009">
    <property type="entry name" value="Kinase-like_dom_sf"/>
</dbReference>
<dbReference type="EMBL" id="FTMN01000005">
    <property type="protein sequence ID" value="SIQ49142.1"/>
    <property type="molecule type" value="Genomic_DNA"/>
</dbReference>
<evidence type="ECO:0000313" key="2">
    <source>
        <dbReference type="EMBL" id="SIQ49142.1"/>
    </source>
</evidence>
<evidence type="ECO:0000259" key="1">
    <source>
        <dbReference type="Pfam" id="PF01636"/>
    </source>
</evidence>
<dbReference type="InterPro" id="IPR038078">
    <property type="entry name" value="PhoU-like_sf"/>
</dbReference>
<keyword evidence="3" id="KW-1185">Reference proteome</keyword>
<organism evidence="2 3">
    <name type="scientific">Marinobacterium stanieri</name>
    <dbReference type="NCBI Taxonomy" id="49186"/>
    <lineage>
        <taxon>Bacteria</taxon>
        <taxon>Pseudomonadati</taxon>
        <taxon>Pseudomonadota</taxon>
        <taxon>Gammaproteobacteria</taxon>
        <taxon>Oceanospirillales</taxon>
        <taxon>Oceanospirillaceae</taxon>
        <taxon>Marinobacterium</taxon>
    </lineage>
</organism>
<dbReference type="SUPFAM" id="SSF109755">
    <property type="entry name" value="PhoU-like"/>
    <property type="match status" value="1"/>
</dbReference>
<dbReference type="eggNOG" id="COG2334">
    <property type="taxonomic scope" value="Bacteria"/>
</dbReference>
<dbReference type="SUPFAM" id="SSF56112">
    <property type="entry name" value="Protein kinase-like (PK-like)"/>
    <property type="match status" value="1"/>
</dbReference>
<dbReference type="Pfam" id="PF01636">
    <property type="entry name" value="APH"/>
    <property type="match status" value="1"/>
</dbReference>
<dbReference type="Gene3D" id="1.20.58.220">
    <property type="entry name" value="Phosphate transport system protein phou homolog 2, domain 2"/>
    <property type="match status" value="1"/>
</dbReference>
<keyword evidence="2" id="KW-0808">Transferase</keyword>
<proteinExistence type="predicted"/>
<dbReference type="STRING" id="49186.SAMN05421647_105161"/>
<feature type="domain" description="Aminoglycoside phosphotransferase" evidence="1">
    <location>
        <begin position="286"/>
        <end position="450"/>
    </location>
</feature>
<dbReference type="GO" id="GO:0016740">
    <property type="term" value="F:transferase activity"/>
    <property type="evidence" value="ECO:0007669"/>
    <property type="project" value="UniProtKB-KW"/>
</dbReference>
<evidence type="ECO:0000313" key="3">
    <source>
        <dbReference type="Proteomes" id="UP000186895"/>
    </source>
</evidence>
<dbReference type="RefSeq" id="WP_076463029.1">
    <property type="nucleotide sequence ID" value="NZ_FTMN01000005.1"/>
</dbReference>
<sequence length="545" mass="62541">MSALSQIIQENLHFLLSEVETQLQQAAEFFRNPSPKHLATLESRRGYVSNLRMRIQRETIRLLSRSRKPVQQEVRMRAVDNLAQALELLTDSARGCLSEFARHADDDLPQPPKRKQFRRMLKRITLALELVEPGLFDADANAAVRLKQRSDRLQLTCDNLQAELIEKPPSEKRTALLPTLFACYSLRQMALSLEQMAEAILAANLGQAINLSNLAHIRQAAAELKRPLKKLDVSTLAETRSGSTIAGIRKNSSSRYLAIYKEGDPGKLDEEVQGVESWHEIYPGLAPRILAHSEKDGSASMLIEHLPGQTFESLLFADDGALLEQASRQLMRTLRSIWRETRNRKAEPAQFMRQLDKRLPSILSVHPEFDRPQLQICGETLPALQTLVDDTAEVEARCKPPFSVYIHGDFNVDNIIYDPSEKRIFFIDLHRSRYLDYCQDISVLMVSIYRLKILERDRRRRLMAVARTIYMACRRFAKQEKDDSFDLRLAIGLARSFITSTRFIFDKALAGRMYMRALYLMEQISAVKPGQEDRYKLPLKELFLE</sequence>
<dbReference type="InterPro" id="IPR002575">
    <property type="entry name" value="Aminoglycoside_PTrfase"/>
</dbReference>
<dbReference type="Proteomes" id="UP000186895">
    <property type="component" value="Unassembled WGS sequence"/>
</dbReference>
<reference evidence="2 3" key="1">
    <citation type="submission" date="2017-01" db="EMBL/GenBank/DDBJ databases">
        <authorList>
            <person name="Mah S.A."/>
            <person name="Swanson W.J."/>
            <person name="Moy G.W."/>
            <person name="Vacquier V.D."/>
        </authorList>
    </citation>
    <scope>NUCLEOTIDE SEQUENCE [LARGE SCALE GENOMIC DNA]</scope>
    <source>
        <strain evidence="2 3">DSM 7027</strain>
    </source>
</reference>